<dbReference type="InterPro" id="IPR028082">
    <property type="entry name" value="Peripla_BP_I"/>
</dbReference>
<reference evidence="1 2" key="1">
    <citation type="submission" date="2018-03" db="EMBL/GenBank/DDBJ databases">
        <title>A gene transfer event suggests a long-term partnership between eustigmatophyte algae and a novel lineage of endosymbiotic bacteria.</title>
        <authorList>
            <person name="Yurchenko T."/>
            <person name="Sevcikova T."/>
            <person name="Pribyl P."/>
            <person name="El Karkouri K."/>
            <person name="Klimes V."/>
            <person name="Amaral R."/>
            <person name="Zbrankova V."/>
            <person name="Kim E."/>
            <person name="Raoult D."/>
            <person name="Santos L.M.A."/>
            <person name="Elias M."/>
        </authorList>
    </citation>
    <scope>NUCLEOTIDE SEQUENCE [LARGE SCALE GENOMIC DNA]</scope>
    <source>
        <strain evidence="1">CCALA 838</strain>
    </source>
</reference>
<dbReference type="AlphaFoldDB" id="A0A2P1P8M3"/>
<evidence type="ECO:0000313" key="2">
    <source>
        <dbReference type="Proteomes" id="UP000241762"/>
    </source>
</evidence>
<dbReference type="KEGG" id="ptc:phytr_6540"/>
<dbReference type="RefSeq" id="WP_106874451.1">
    <property type="nucleotide sequence ID" value="NZ_CP027845.1"/>
</dbReference>
<dbReference type="SUPFAM" id="SSF53822">
    <property type="entry name" value="Periplasmic binding protein-like I"/>
    <property type="match status" value="1"/>
</dbReference>
<protein>
    <submittedName>
        <fullName evidence="1">ABC transporter substrate-binding protein</fullName>
    </submittedName>
</protein>
<name>A0A2P1P8M3_9RICK</name>
<keyword evidence="2" id="KW-1185">Reference proteome</keyword>
<gene>
    <name evidence="1" type="ORF">phytr_6540</name>
</gene>
<dbReference type="OrthoDB" id="7160237at2"/>
<evidence type="ECO:0000313" key="1">
    <source>
        <dbReference type="EMBL" id="AVP87595.1"/>
    </source>
</evidence>
<dbReference type="EMBL" id="CP027845">
    <property type="protein sequence ID" value="AVP87595.1"/>
    <property type="molecule type" value="Genomic_DNA"/>
</dbReference>
<sequence>MNIITLLTAFFVLSSCSSSPTSYQKSTNTDSINIAMLLSTEQEQKLITQGLKQHKNPNRKLNIKSYILDNNIDEIMKNVTSHDPNIILGPVFSKDTKQAASIAKDTPIISLSNDPNIAGGNVYAFGHRALEQTEAILGYLKTNDTKNFILLLPSNQKSKSLERLISNMLVKSNLALIKTEYYTLNQNNLDKTMRSILEIVDTLNDDPVNIAKPAIYISDEPENLSILFDAFRQYSLDYKAIICGENKIDIIYPNPIDLTFPGSVKPVPGFQNEHLTLKDRMYFDLGLLTGYAIGNESSDKKEFLNKINEPSGYVGIGGLIKFERQVAHRKYDIIQRKGFVYHTAHLQHNKLKTIPPQ</sequence>
<organism evidence="1 2">
    <name type="scientific">Candidatus Phycorickettsia trachydisci</name>
    <dbReference type="NCBI Taxonomy" id="2115978"/>
    <lineage>
        <taxon>Bacteria</taxon>
        <taxon>Pseudomonadati</taxon>
        <taxon>Pseudomonadota</taxon>
        <taxon>Alphaproteobacteria</taxon>
        <taxon>Rickettsiales</taxon>
        <taxon>Rickettsiaceae</taxon>
        <taxon>Candidatus Phycorickettsia</taxon>
    </lineage>
</organism>
<dbReference type="Proteomes" id="UP000241762">
    <property type="component" value="Chromosome"/>
</dbReference>
<accession>A0A2P1P8M3</accession>
<proteinExistence type="predicted"/>
<dbReference type="Gene3D" id="3.40.50.2300">
    <property type="match status" value="2"/>
</dbReference>